<evidence type="ECO:0000313" key="1">
    <source>
        <dbReference type="EMBL" id="EWY35742.1"/>
    </source>
</evidence>
<sequence length="34" mass="3690">MAILKEPNAVPLGMPARQWVAPTMAVALQVGWSR</sequence>
<protein>
    <submittedName>
        <fullName evidence="1">Uncharacterized protein</fullName>
    </submittedName>
</protein>
<keyword evidence="2" id="KW-1185">Reference proteome</keyword>
<proteinExistence type="predicted"/>
<dbReference type="Proteomes" id="UP000019486">
    <property type="component" value="Unassembled WGS sequence"/>
</dbReference>
<evidence type="ECO:0000313" key="2">
    <source>
        <dbReference type="Proteomes" id="UP000019486"/>
    </source>
</evidence>
<accession>W9GTJ0</accession>
<dbReference type="EMBL" id="AVFL01000074">
    <property type="protein sequence ID" value="EWY35742.1"/>
    <property type="molecule type" value="Genomic_DNA"/>
</dbReference>
<organism evidence="1 2">
    <name type="scientific">Skermanella stibiiresistens SB22</name>
    <dbReference type="NCBI Taxonomy" id="1385369"/>
    <lineage>
        <taxon>Bacteria</taxon>
        <taxon>Pseudomonadati</taxon>
        <taxon>Pseudomonadota</taxon>
        <taxon>Alphaproteobacteria</taxon>
        <taxon>Rhodospirillales</taxon>
        <taxon>Azospirillaceae</taxon>
        <taxon>Skermanella</taxon>
    </lineage>
</organism>
<gene>
    <name evidence="1" type="ORF">N825_36040</name>
</gene>
<name>W9GTJ0_9PROT</name>
<dbReference type="AlphaFoldDB" id="W9GTJ0"/>
<comment type="caution">
    <text evidence="1">The sequence shown here is derived from an EMBL/GenBank/DDBJ whole genome shotgun (WGS) entry which is preliminary data.</text>
</comment>
<reference evidence="1 2" key="1">
    <citation type="submission" date="2013-08" db="EMBL/GenBank/DDBJ databases">
        <title>The genome sequence of Skermanella stibiiresistens.</title>
        <authorList>
            <person name="Zhu W."/>
            <person name="Wang G."/>
        </authorList>
    </citation>
    <scope>NUCLEOTIDE SEQUENCE [LARGE SCALE GENOMIC DNA]</scope>
    <source>
        <strain evidence="1 2">SB22</strain>
    </source>
</reference>